<keyword evidence="4" id="KW-0732">Signal</keyword>
<keyword evidence="3" id="KW-1280">Immunoglobulin</keyword>
<evidence type="ECO:0000313" key="7">
    <source>
        <dbReference type="Proteomes" id="UP000007267"/>
    </source>
</evidence>
<keyword evidence="1" id="KW-0391">Immunity</keyword>
<feature type="domain" description="Ig-like" evidence="5">
    <location>
        <begin position="14"/>
        <end position="129"/>
    </location>
</feature>
<evidence type="ECO:0000256" key="4">
    <source>
        <dbReference type="SAM" id="SignalP"/>
    </source>
</evidence>
<proteinExistence type="predicted"/>
<reference evidence="6" key="3">
    <citation type="submission" date="2025-08" db="UniProtKB">
        <authorList>
            <consortium name="Ensembl"/>
        </authorList>
    </citation>
    <scope>IDENTIFICATION</scope>
</reference>
<protein>
    <recommendedName>
        <fullName evidence="5">Ig-like domain-containing protein</fullName>
    </recommendedName>
</protein>
<evidence type="ECO:0000256" key="2">
    <source>
        <dbReference type="ARBA" id="ARBA00023130"/>
    </source>
</evidence>
<evidence type="ECO:0000256" key="1">
    <source>
        <dbReference type="ARBA" id="ARBA00022859"/>
    </source>
</evidence>
<dbReference type="GO" id="GO:0005576">
    <property type="term" value="C:extracellular region"/>
    <property type="evidence" value="ECO:0007669"/>
    <property type="project" value="UniProtKB-ARBA"/>
</dbReference>
<dbReference type="SUPFAM" id="SSF48726">
    <property type="entry name" value="Immunoglobulin"/>
    <property type="match status" value="1"/>
</dbReference>
<feature type="chain" id="PRO_5003905119" description="Ig-like domain-containing protein" evidence="4">
    <location>
        <begin position="20"/>
        <end position="129"/>
    </location>
</feature>
<feature type="signal peptide" evidence="4">
    <location>
        <begin position="1"/>
        <end position="19"/>
    </location>
</feature>
<dbReference type="SMART" id="SM00406">
    <property type="entry name" value="IGv"/>
    <property type="match status" value="1"/>
</dbReference>
<sequence>MNLLMIFLFLLGAPSGVLSQVQLKETGPGAAKPGESLTVTCTISGNSVSSTSATWDWVRQPAGKRPEWLGCTWYRSGTWYTEYPSALQGRVTISPDTARNQVLLQLRSLTAADTATYYCSGRHSDTAQL</sequence>
<reference evidence="6" key="4">
    <citation type="submission" date="2025-09" db="UniProtKB">
        <authorList>
            <consortium name="Ensembl"/>
        </authorList>
    </citation>
    <scope>IDENTIFICATION</scope>
</reference>
<dbReference type="Pfam" id="PF07686">
    <property type="entry name" value="V-set"/>
    <property type="match status" value="1"/>
</dbReference>
<dbReference type="InterPro" id="IPR013783">
    <property type="entry name" value="Ig-like_fold"/>
</dbReference>
<reference evidence="7" key="2">
    <citation type="journal article" date="2013" name="Nat. Genet.">
        <title>The draft genomes of soft-shell turtle and green sea turtle yield insights into the development and evolution of the turtle-specific body plan.</title>
        <authorList>
            <person name="Wang Z."/>
            <person name="Pascual-Anaya J."/>
            <person name="Zadissa A."/>
            <person name="Li W."/>
            <person name="Niimura Y."/>
            <person name="Huang Z."/>
            <person name="Li C."/>
            <person name="White S."/>
            <person name="Xiong Z."/>
            <person name="Fang D."/>
            <person name="Wang B."/>
            <person name="Ming Y."/>
            <person name="Chen Y."/>
            <person name="Zheng Y."/>
            <person name="Kuraku S."/>
            <person name="Pignatelli M."/>
            <person name="Herrero J."/>
            <person name="Beal K."/>
            <person name="Nozawa M."/>
            <person name="Li Q."/>
            <person name="Wang J."/>
            <person name="Zhang H."/>
            <person name="Yu L."/>
            <person name="Shigenobu S."/>
            <person name="Wang J."/>
            <person name="Liu J."/>
            <person name="Flicek P."/>
            <person name="Searle S."/>
            <person name="Wang J."/>
            <person name="Kuratani S."/>
            <person name="Yin Y."/>
            <person name="Aken B."/>
            <person name="Zhang G."/>
            <person name="Irie N."/>
        </authorList>
    </citation>
    <scope>NUCLEOTIDE SEQUENCE [LARGE SCALE GENOMIC DNA]</scope>
    <source>
        <strain evidence="7">Daiwa-1</strain>
    </source>
</reference>
<organism evidence="6 7">
    <name type="scientific">Pelodiscus sinensis</name>
    <name type="common">Chinese softshell turtle</name>
    <name type="synonym">Trionyx sinensis</name>
    <dbReference type="NCBI Taxonomy" id="13735"/>
    <lineage>
        <taxon>Eukaryota</taxon>
        <taxon>Metazoa</taxon>
        <taxon>Chordata</taxon>
        <taxon>Craniata</taxon>
        <taxon>Vertebrata</taxon>
        <taxon>Euteleostomi</taxon>
        <taxon>Archelosauria</taxon>
        <taxon>Testudinata</taxon>
        <taxon>Testudines</taxon>
        <taxon>Cryptodira</taxon>
        <taxon>Trionychia</taxon>
        <taxon>Trionychidae</taxon>
        <taxon>Pelodiscus</taxon>
    </lineage>
</organism>
<dbReference type="HOGENOM" id="CLU_077975_5_0_1"/>
<dbReference type="PANTHER" id="PTHR23266">
    <property type="entry name" value="IMMUNOGLOBULIN HEAVY CHAIN"/>
    <property type="match status" value="1"/>
</dbReference>
<dbReference type="Proteomes" id="UP000007267">
    <property type="component" value="Unassembled WGS sequence"/>
</dbReference>
<dbReference type="PROSITE" id="PS50835">
    <property type="entry name" value="IG_LIKE"/>
    <property type="match status" value="1"/>
</dbReference>
<name>K7FF05_PELSI</name>
<keyword evidence="7" id="KW-1185">Reference proteome</keyword>
<dbReference type="InterPro" id="IPR036179">
    <property type="entry name" value="Ig-like_dom_sf"/>
</dbReference>
<dbReference type="InterPro" id="IPR007110">
    <property type="entry name" value="Ig-like_dom"/>
</dbReference>
<dbReference type="Ensembl" id="ENSPSIT00000006652.1">
    <property type="protein sequence ID" value="ENSPSIP00000006615.1"/>
    <property type="gene ID" value="ENSPSIG00000006109.1"/>
</dbReference>
<dbReference type="GO" id="GO:0002250">
    <property type="term" value="P:adaptive immune response"/>
    <property type="evidence" value="ECO:0007669"/>
    <property type="project" value="UniProtKB-KW"/>
</dbReference>
<keyword evidence="2" id="KW-1064">Adaptive immunity</keyword>
<evidence type="ECO:0000313" key="6">
    <source>
        <dbReference type="Ensembl" id="ENSPSIP00000006615.1"/>
    </source>
</evidence>
<accession>K7FF05</accession>
<dbReference type="EMBL" id="AGCU01123283">
    <property type="status" value="NOT_ANNOTATED_CDS"/>
    <property type="molecule type" value="Genomic_DNA"/>
</dbReference>
<dbReference type="InterPro" id="IPR013106">
    <property type="entry name" value="Ig_V-set"/>
</dbReference>
<dbReference type="GO" id="GO:0019814">
    <property type="term" value="C:immunoglobulin complex"/>
    <property type="evidence" value="ECO:0007669"/>
    <property type="project" value="UniProtKB-KW"/>
</dbReference>
<dbReference type="GeneTree" id="ENSGT01030000234536"/>
<evidence type="ECO:0000256" key="3">
    <source>
        <dbReference type="ARBA" id="ARBA00043265"/>
    </source>
</evidence>
<evidence type="ECO:0000259" key="5">
    <source>
        <dbReference type="PROSITE" id="PS50835"/>
    </source>
</evidence>
<dbReference type="AlphaFoldDB" id="K7FF05"/>
<dbReference type="InterPro" id="IPR050199">
    <property type="entry name" value="IgHV"/>
</dbReference>
<dbReference type="Gene3D" id="2.60.40.10">
    <property type="entry name" value="Immunoglobulins"/>
    <property type="match status" value="1"/>
</dbReference>
<dbReference type="OMA" id="WIGGIRY"/>
<dbReference type="eggNOG" id="ENOG502TBA2">
    <property type="taxonomic scope" value="Eukaryota"/>
</dbReference>
<reference evidence="7" key="1">
    <citation type="submission" date="2011-10" db="EMBL/GenBank/DDBJ databases">
        <authorList>
            <consortium name="Soft-shell Turtle Genome Consortium"/>
        </authorList>
    </citation>
    <scope>NUCLEOTIDE SEQUENCE [LARGE SCALE GENOMIC DNA]</scope>
    <source>
        <strain evidence="7">Daiwa-1</strain>
    </source>
</reference>